<keyword evidence="3 6" id="KW-0560">Oxidoreductase</keyword>
<protein>
    <recommendedName>
        <fullName evidence="10">Cytochrome P450</fullName>
    </recommendedName>
</protein>
<keyword evidence="6" id="KW-0503">Monooxygenase</keyword>
<organism evidence="8 9">
    <name type="scientific">Globisporangium ultimum (strain ATCC 200006 / CBS 805.95 / DAOM BR144)</name>
    <name type="common">Pythium ultimum</name>
    <dbReference type="NCBI Taxonomy" id="431595"/>
    <lineage>
        <taxon>Eukaryota</taxon>
        <taxon>Sar</taxon>
        <taxon>Stramenopiles</taxon>
        <taxon>Oomycota</taxon>
        <taxon>Peronosporomycetes</taxon>
        <taxon>Pythiales</taxon>
        <taxon>Pythiaceae</taxon>
        <taxon>Globisporangium</taxon>
    </lineage>
</organism>
<evidence type="ECO:0000313" key="8">
    <source>
        <dbReference type="EnsemblProtists" id="PYU1_T006250"/>
    </source>
</evidence>
<dbReference type="Gene3D" id="1.10.630.10">
    <property type="entry name" value="Cytochrome P450"/>
    <property type="match status" value="1"/>
</dbReference>
<reference evidence="9" key="2">
    <citation type="submission" date="2010-04" db="EMBL/GenBank/DDBJ databases">
        <authorList>
            <person name="Buell R."/>
            <person name="Hamilton J."/>
            <person name="Hostetler J."/>
        </authorList>
    </citation>
    <scope>NUCLEOTIDE SEQUENCE [LARGE SCALE GENOMIC DNA]</scope>
    <source>
        <strain evidence="9">DAOM:BR144</strain>
    </source>
</reference>
<dbReference type="PANTHER" id="PTHR24296">
    <property type="entry name" value="CYTOCHROME P450"/>
    <property type="match status" value="1"/>
</dbReference>
<evidence type="ECO:0000256" key="7">
    <source>
        <dbReference type="SAM" id="SignalP"/>
    </source>
</evidence>
<dbReference type="PRINTS" id="PR00385">
    <property type="entry name" value="P450"/>
</dbReference>
<dbReference type="InterPro" id="IPR002401">
    <property type="entry name" value="Cyt_P450_E_grp-I"/>
</dbReference>
<dbReference type="InterPro" id="IPR001128">
    <property type="entry name" value="Cyt_P450"/>
</dbReference>
<evidence type="ECO:0000256" key="1">
    <source>
        <dbReference type="ARBA" id="ARBA00010617"/>
    </source>
</evidence>
<dbReference type="GO" id="GO:0005506">
    <property type="term" value="F:iron ion binding"/>
    <property type="evidence" value="ECO:0007669"/>
    <property type="project" value="InterPro"/>
</dbReference>
<evidence type="ECO:0000256" key="3">
    <source>
        <dbReference type="ARBA" id="ARBA00023002"/>
    </source>
</evidence>
<dbReference type="AlphaFoldDB" id="K3WMQ8"/>
<accession>K3WMQ8</accession>
<dbReference type="VEuPathDB" id="FungiDB:PYU1_G006238"/>
<dbReference type="InterPro" id="IPR017972">
    <property type="entry name" value="Cyt_P450_CS"/>
</dbReference>
<dbReference type="PRINTS" id="PR00463">
    <property type="entry name" value="EP450I"/>
</dbReference>
<keyword evidence="2 5" id="KW-0479">Metal-binding</keyword>
<dbReference type="InParanoid" id="K3WMQ8"/>
<dbReference type="EMBL" id="GL376625">
    <property type="status" value="NOT_ANNOTATED_CDS"/>
    <property type="molecule type" value="Genomic_DNA"/>
</dbReference>
<dbReference type="Pfam" id="PF00067">
    <property type="entry name" value="p450"/>
    <property type="match status" value="1"/>
</dbReference>
<dbReference type="OMA" id="MKHYGEV"/>
<keyword evidence="9" id="KW-1185">Reference proteome</keyword>
<dbReference type="PROSITE" id="PS00086">
    <property type="entry name" value="CYTOCHROME_P450"/>
    <property type="match status" value="1"/>
</dbReference>
<evidence type="ECO:0000313" key="9">
    <source>
        <dbReference type="Proteomes" id="UP000019132"/>
    </source>
</evidence>
<dbReference type="Proteomes" id="UP000019132">
    <property type="component" value="Unassembled WGS sequence"/>
</dbReference>
<dbReference type="eggNOG" id="KOG0157">
    <property type="taxonomic scope" value="Eukaryota"/>
</dbReference>
<dbReference type="GO" id="GO:0004497">
    <property type="term" value="F:monooxygenase activity"/>
    <property type="evidence" value="ECO:0007669"/>
    <property type="project" value="UniProtKB-KW"/>
</dbReference>
<dbReference type="InterPro" id="IPR036396">
    <property type="entry name" value="Cyt_P450_sf"/>
</dbReference>
<comment type="cofactor">
    <cofactor evidence="5">
        <name>heme</name>
        <dbReference type="ChEBI" id="CHEBI:30413"/>
    </cofactor>
</comment>
<dbReference type="CDD" id="cd11064">
    <property type="entry name" value="CYP86A"/>
    <property type="match status" value="1"/>
</dbReference>
<reference evidence="8" key="3">
    <citation type="submission" date="2015-02" db="UniProtKB">
        <authorList>
            <consortium name="EnsemblProtists"/>
        </authorList>
    </citation>
    <scope>IDENTIFICATION</scope>
    <source>
        <strain evidence="8">DAOM BR144</strain>
    </source>
</reference>
<feature type="chain" id="PRO_5003872200" description="Cytochrome P450" evidence="7">
    <location>
        <begin position="24"/>
        <end position="515"/>
    </location>
</feature>
<name>K3WMQ8_GLOUD</name>
<dbReference type="EnsemblProtists" id="PYU1_T006250">
    <property type="protein sequence ID" value="PYU1_T006250"/>
    <property type="gene ID" value="PYU1_G006238"/>
</dbReference>
<dbReference type="GO" id="GO:0006629">
    <property type="term" value="P:lipid metabolic process"/>
    <property type="evidence" value="ECO:0007669"/>
    <property type="project" value="UniProtKB-ARBA"/>
</dbReference>
<evidence type="ECO:0008006" key="10">
    <source>
        <dbReference type="Google" id="ProtNLM"/>
    </source>
</evidence>
<dbReference type="HOGENOM" id="CLU_001570_27_2_1"/>
<keyword evidence="5 6" id="KW-0349">Heme</keyword>
<keyword evidence="4 5" id="KW-0408">Iron</keyword>
<keyword evidence="7" id="KW-0732">Signal</keyword>
<sequence>MLLGILSLQVLAFAYHALSTAKGSRSNEHGTRKVWRPDSTLPFVENTLDLVRHVPDFQDWIFSICKQLKGEPFLIKAFGRPDLTVLYTPQAFEDVFKHQFACFPKGPFFIDNLKDLLGEGIFAVDDAKWVHQRKTASHLFTMRSLRDSMTATVQTHAKVLHTILQRAVDSNTPVDLFKLFNRFTIEAFAGIGFGIHLGCLDAEEEHPFQTAFDSAQREVILRFIRPGWFWKTQRWLGIGAEGMLKNNLKMIDDTVLDIVAKSLERRQASRGLAKDETGKDIVSLFLDNVSQNPDFEANEFDPKYLRDIVMNFLIAGRDTTAQALSWCFYNLSSHPEVVTKIRAEIVAKLPELASGKIATPTMEQVQDLAYLEAALRETLRLYPSVPFETKHVAHDIVLSDGTFIRGDTTVGLPLYGMGRMTSVWGSDAEVFNPDRWIDAQTGKIVNVSAYRFVAFSAGPRMCLGMNLAMLEMKLVVSGILAKFDVELLPGQEITYDFSLTLPVRGAMMASARRAQ</sequence>
<dbReference type="STRING" id="431595.K3WMQ8"/>
<feature type="binding site" description="axial binding residue" evidence="5">
    <location>
        <position position="462"/>
    </location>
    <ligand>
        <name>heme</name>
        <dbReference type="ChEBI" id="CHEBI:30413"/>
    </ligand>
    <ligandPart>
        <name>Fe</name>
        <dbReference type="ChEBI" id="CHEBI:18248"/>
    </ligandPart>
</feature>
<proteinExistence type="inferred from homology"/>
<dbReference type="GO" id="GO:0016705">
    <property type="term" value="F:oxidoreductase activity, acting on paired donors, with incorporation or reduction of molecular oxygen"/>
    <property type="evidence" value="ECO:0007669"/>
    <property type="project" value="InterPro"/>
</dbReference>
<feature type="signal peptide" evidence="7">
    <location>
        <begin position="1"/>
        <end position="23"/>
    </location>
</feature>
<evidence type="ECO:0000256" key="5">
    <source>
        <dbReference type="PIRSR" id="PIRSR602401-1"/>
    </source>
</evidence>
<dbReference type="SUPFAM" id="SSF48264">
    <property type="entry name" value="Cytochrome P450"/>
    <property type="match status" value="1"/>
</dbReference>
<reference evidence="9" key="1">
    <citation type="journal article" date="2010" name="Genome Biol.">
        <title>Genome sequence of the necrotrophic plant pathogen Pythium ultimum reveals original pathogenicity mechanisms and effector repertoire.</title>
        <authorList>
            <person name="Levesque C.A."/>
            <person name="Brouwer H."/>
            <person name="Cano L."/>
            <person name="Hamilton J.P."/>
            <person name="Holt C."/>
            <person name="Huitema E."/>
            <person name="Raffaele S."/>
            <person name="Robideau G.P."/>
            <person name="Thines M."/>
            <person name="Win J."/>
            <person name="Zerillo M.M."/>
            <person name="Beakes G.W."/>
            <person name="Boore J.L."/>
            <person name="Busam D."/>
            <person name="Dumas B."/>
            <person name="Ferriera S."/>
            <person name="Fuerstenberg S.I."/>
            <person name="Gachon C.M."/>
            <person name="Gaulin E."/>
            <person name="Govers F."/>
            <person name="Grenville-Briggs L."/>
            <person name="Horner N."/>
            <person name="Hostetler J."/>
            <person name="Jiang R.H."/>
            <person name="Johnson J."/>
            <person name="Krajaejun T."/>
            <person name="Lin H."/>
            <person name="Meijer H.J."/>
            <person name="Moore B."/>
            <person name="Morris P."/>
            <person name="Phuntmart V."/>
            <person name="Puiu D."/>
            <person name="Shetty J."/>
            <person name="Stajich J.E."/>
            <person name="Tripathy S."/>
            <person name="Wawra S."/>
            <person name="van West P."/>
            <person name="Whitty B.R."/>
            <person name="Coutinho P.M."/>
            <person name="Henrissat B."/>
            <person name="Martin F."/>
            <person name="Thomas P.D."/>
            <person name="Tyler B.M."/>
            <person name="De Vries R.P."/>
            <person name="Kamoun S."/>
            <person name="Yandell M."/>
            <person name="Tisserat N."/>
            <person name="Buell C.R."/>
        </authorList>
    </citation>
    <scope>NUCLEOTIDE SEQUENCE</scope>
    <source>
        <strain evidence="9">DAOM:BR144</strain>
    </source>
</reference>
<evidence type="ECO:0000256" key="4">
    <source>
        <dbReference type="ARBA" id="ARBA00023004"/>
    </source>
</evidence>
<evidence type="ECO:0000256" key="2">
    <source>
        <dbReference type="ARBA" id="ARBA00022723"/>
    </source>
</evidence>
<evidence type="ECO:0000256" key="6">
    <source>
        <dbReference type="RuleBase" id="RU000461"/>
    </source>
</evidence>
<comment type="similarity">
    <text evidence="1 6">Belongs to the cytochrome P450 family.</text>
</comment>
<dbReference type="GO" id="GO:0020037">
    <property type="term" value="F:heme binding"/>
    <property type="evidence" value="ECO:0007669"/>
    <property type="project" value="InterPro"/>
</dbReference>